<dbReference type="EMBL" id="BOPC01000053">
    <property type="protein sequence ID" value="GIJ28699.1"/>
    <property type="molecule type" value="Genomic_DNA"/>
</dbReference>
<name>A0ABQ4JEU0_9ACTN</name>
<dbReference type="Proteomes" id="UP000653076">
    <property type="component" value="Unassembled WGS sequence"/>
</dbReference>
<keyword evidence="2" id="KW-1185">Reference proteome</keyword>
<dbReference type="Gene3D" id="1.20.1590.10">
    <property type="entry name" value="YP_001051499.1 domain like"/>
    <property type="match status" value="1"/>
</dbReference>
<comment type="caution">
    <text evidence="1">The sequence shown here is derived from an EMBL/GenBank/DDBJ whole genome shotgun (WGS) entry which is preliminary data.</text>
</comment>
<gene>
    <name evidence="1" type="ORF">Vqi01_38610</name>
</gene>
<protein>
    <submittedName>
        <fullName evidence="1">Uncharacterized protein</fullName>
    </submittedName>
</protein>
<evidence type="ECO:0000313" key="1">
    <source>
        <dbReference type="EMBL" id="GIJ28699.1"/>
    </source>
</evidence>
<evidence type="ECO:0000313" key="2">
    <source>
        <dbReference type="Proteomes" id="UP000653076"/>
    </source>
</evidence>
<reference evidence="1 2" key="1">
    <citation type="submission" date="2021-01" db="EMBL/GenBank/DDBJ databases">
        <title>Whole genome shotgun sequence of Verrucosispora qiuiae NBRC 106684.</title>
        <authorList>
            <person name="Komaki H."/>
            <person name="Tamura T."/>
        </authorList>
    </citation>
    <scope>NUCLEOTIDE SEQUENCE [LARGE SCALE GENOMIC DNA]</scope>
    <source>
        <strain evidence="1 2">NBRC 106684</strain>
    </source>
</reference>
<organism evidence="1 2">
    <name type="scientific">Micromonospora qiuiae</name>
    <dbReference type="NCBI Taxonomy" id="502268"/>
    <lineage>
        <taxon>Bacteria</taxon>
        <taxon>Bacillati</taxon>
        <taxon>Actinomycetota</taxon>
        <taxon>Actinomycetes</taxon>
        <taxon>Micromonosporales</taxon>
        <taxon>Micromonosporaceae</taxon>
        <taxon>Micromonospora</taxon>
    </lineage>
</organism>
<proteinExistence type="predicted"/>
<sequence length="173" mass="19632">MSARHRVAFVAATVQRGAPAFTDLIRRRRADHEFFAETVEFLWAVAAGAEATAIPARRARLNKFKEMRAKPEADDERFFAEQAVFLLDYALDTVEGDRDGVTNTIKCILHMMDGFDQDLGEDDNYDRELGFEERVLQELRRSAVLSADEVSELRRQALLDAESIRAAVGRVLR</sequence>
<dbReference type="InterPro" id="IPR023381">
    <property type="entry name" value="YP001051499.1-like_dom_sf"/>
</dbReference>
<accession>A0ABQ4JEU0</accession>